<dbReference type="Proteomes" id="UP000095283">
    <property type="component" value="Unplaced"/>
</dbReference>
<accession>A0A1I7W708</accession>
<name>A0A1I7W708_HETBA</name>
<dbReference type="WBParaSite" id="Hba_00393">
    <property type="protein sequence ID" value="Hba_00393"/>
    <property type="gene ID" value="Hba_00393"/>
</dbReference>
<reference evidence="2" key="1">
    <citation type="submission" date="2016-11" db="UniProtKB">
        <authorList>
            <consortium name="WormBaseParasite"/>
        </authorList>
    </citation>
    <scope>IDENTIFICATION</scope>
</reference>
<organism evidence="1 2">
    <name type="scientific">Heterorhabditis bacteriophora</name>
    <name type="common">Entomopathogenic nematode worm</name>
    <dbReference type="NCBI Taxonomy" id="37862"/>
    <lineage>
        <taxon>Eukaryota</taxon>
        <taxon>Metazoa</taxon>
        <taxon>Ecdysozoa</taxon>
        <taxon>Nematoda</taxon>
        <taxon>Chromadorea</taxon>
        <taxon>Rhabditida</taxon>
        <taxon>Rhabditina</taxon>
        <taxon>Rhabditomorpha</taxon>
        <taxon>Strongyloidea</taxon>
        <taxon>Heterorhabditidae</taxon>
        <taxon>Heterorhabditis</taxon>
    </lineage>
</organism>
<keyword evidence="1" id="KW-1185">Reference proteome</keyword>
<evidence type="ECO:0000313" key="2">
    <source>
        <dbReference type="WBParaSite" id="Hba_00393"/>
    </source>
</evidence>
<protein>
    <submittedName>
        <fullName evidence="2">NR LBD domain-containing protein</fullName>
    </submittedName>
</protein>
<sequence>MFRVWLEVDVNGGLCCIRMAVEPVEDVTIAILVNFRLRVGEEILAVERDLWMSSEQVFSVSSIPKGRIVLEACMLEMLSVVDLTRKTAYRGFQVICESIVYYVDPNKLAELGGSLFVEWRLKQDQGEERTVVHMDREDFTELLNATARFDTIVIHRRNFLRLCGIAEQYRILSILRAIESYLMTAQLSEMRKLEYAVELRMARLFDYALRELGPQPQAIAKIHRYLRDNGNTMNDLHKQLLSSLNITNEYVCIF</sequence>
<evidence type="ECO:0000313" key="1">
    <source>
        <dbReference type="Proteomes" id="UP000095283"/>
    </source>
</evidence>
<dbReference type="AlphaFoldDB" id="A0A1I7W708"/>
<proteinExistence type="predicted"/>